<evidence type="ECO:0000313" key="3">
    <source>
        <dbReference type="Proteomes" id="UP001198602"/>
    </source>
</evidence>
<gene>
    <name evidence="2" type="ORF">LE190_16000</name>
</gene>
<feature type="region of interest" description="Disordered" evidence="1">
    <location>
        <begin position="61"/>
        <end position="90"/>
    </location>
</feature>
<evidence type="ECO:0000256" key="1">
    <source>
        <dbReference type="SAM" id="MobiDB-lite"/>
    </source>
</evidence>
<evidence type="ECO:0000313" key="2">
    <source>
        <dbReference type="EMBL" id="MCA1857416.1"/>
    </source>
</evidence>
<reference evidence="2 3" key="1">
    <citation type="submission" date="2021-07" db="EMBL/GenBank/DDBJ databases">
        <title>Characterization of Violacein-producing bacteria and related species.</title>
        <authorList>
            <person name="Wilson H.S."/>
            <person name="De Leon M.E."/>
        </authorList>
    </citation>
    <scope>NUCLEOTIDE SEQUENCE [LARGE SCALE GENOMIC DNA]</scope>
    <source>
        <strain evidence="2 3">HSC-2F05</strain>
    </source>
</reference>
<keyword evidence="3" id="KW-1185">Reference proteome</keyword>
<proteinExistence type="predicted"/>
<dbReference type="EMBL" id="JAHYBX010000007">
    <property type="protein sequence ID" value="MCA1857416.1"/>
    <property type="molecule type" value="Genomic_DNA"/>
</dbReference>
<organism evidence="2 3">
    <name type="scientific">Massilia hydrophila</name>
    <dbReference type="NCBI Taxonomy" id="3044279"/>
    <lineage>
        <taxon>Bacteria</taxon>
        <taxon>Pseudomonadati</taxon>
        <taxon>Pseudomonadota</taxon>
        <taxon>Betaproteobacteria</taxon>
        <taxon>Burkholderiales</taxon>
        <taxon>Oxalobacteraceae</taxon>
        <taxon>Telluria group</taxon>
        <taxon>Massilia</taxon>
    </lineage>
</organism>
<accession>A0ABS7YCJ6</accession>
<comment type="caution">
    <text evidence="2">The sequence shown here is derived from an EMBL/GenBank/DDBJ whole genome shotgun (WGS) entry which is preliminary data.</text>
</comment>
<dbReference type="RefSeq" id="WP_225239635.1">
    <property type="nucleotide sequence ID" value="NZ_JAHYBX010000007.1"/>
</dbReference>
<dbReference type="Proteomes" id="UP001198602">
    <property type="component" value="Unassembled WGS sequence"/>
</dbReference>
<protein>
    <submittedName>
        <fullName evidence="2">Uncharacterized protein</fullName>
    </submittedName>
</protein>
<name>A0ABS7YCJ6_9BURK</name>
<sequence length="146" mass="15324">MNQTPPELLAPHKAALVAAARDAMRTIRQAGAAGARFEIPGAAPLCLIVIGEEAEIGKLLREPASEPMPGGRRAGDEPAPALTFDDIEPGADGPLVVDSNDLVMIRRWLKAAAEAGKPVTLSGQAAAALYYAMDTGKPMEPDRKEE</sequence>